<accession>A0A1C3NZL7</accession>
<name>A0A1C3NZL7_9ACTN</name>
<dbReference type="EC" id="2.3.1.86" evidence="3"/>
<sequence>MYPGEHAARTPAKPAVVLAGTDEILSYADLEAGSVRLARYLHEAGLRRGDRVALLTDNGLKAFEVYWATQRSGLYLTAVNRHLSPAEIAYIVNDCGARVIIVSAALATLAAAVVADTPSARHRLAFGGDVVGHLSYEAEVGACSAQPLPDQPRGADMLYSSGTTGRPKGVMAELPDRQVHEPGDRLVALSQALYGMDANTVYLSPAPIYHAAPLRYAGVVQSLGGTVVLMERFDAEQALGAIERFHVTHSQWVPTMLMRMFKLPAHIRDRYDLSSMRVAIHAAAPCPVELKRAIIDWWGPILHEYYSSTEGPGATFIASEEWLRKPGSVGHDGYLGTVRICGQDGEELPASEIGTIYFERDELPFHYHNDPAKTAAAQHPRHPTWTTTGDVGYLDSDRYLFLTDRESFMIISGGMNIYPQEVEDCLALHPKVLDVAVIGVPDEEMGEAVKAVVQPAPGVSPGPDLERELLEYARDRIAHYKCPRSVDFFDVLPRTPTGKLVKRTLRERYLTAAWPSDWWITGPASHDPQVITRKS</sequence>
<keyword evidence="3" id="KW-0012">Acyltransferase</keyword>
<dbReference type="Pfam" id="PF00501">
    <property type="entry name" value="AMP-binding"/>
    <property type="match status" value="1"/>
</dbReference>
<organism evidence="3 4">
    <name type="scientific">Candidatus Protofrankia californiensis</name>
    <dbReference type="NCBI Taxonomy" id="1839754"/>
    <lineage>
        <taxon>Bacteria</taxon>
        <taxon>Bacillati</taxon>
        <taxon>Actinomycetota</taxon>
        <taxon>Actinomycetes</taxon>
        <taxon>Frankiales</taxon>
        <taxon>Frankiaceae</taxon>
        <taxon>Protofrankia</taxon>
    </lineage>
</organism>
<proteinExistence type="predicted"/>
<evidence type="ECO:0000313" key="4">
    <source>
        <dbReference type="Proteomes" id="UP000199013"/>
    </source>
</evidence>
<dbReference type="InterPro" id="IPR025110">
    <property type="entry name" value="AMP-bd_C"/>
</dbReference>
<dbReference type="Gene3D" id="3.30.300.30">
    <property type="match status" value="1"/>
</dbReference>
<dbReference type="InterPro" id="IPR000873">
    <property type="entry name" value="AMP-dep_synth/lig_dom"/>
</dbReference>
<keyword evidence="3" id="KW-0808">Transferase</keyword>
<dbReference type="SUPFAM" id="SSF56801">
    <property type="entry name" value="Acetyl-CoA synthetase-like"/>
    <property type="match status" value="1"/>
</dbReference>
<dbReference type="InterPro" id="IPR020845">
    <property type="entry name" value="AMP-binding_CS"/>
</dbReference>
<dbReference type="Proteomes" id="UP000199013">
    <property type="component" value="Unassembled WGS sequence"/>
</dbReference>
<dbReference type="AlphaFoldDB" id="A0A1C3NZL7"/>
<reference evidence="4" key="1">
    <citation type="submission" date="2016-02" db="EMBL/GenBank/DDBJ databases">
        <authorList>
            <person name="Wibberg D."/>
        </authorList>
    </citation>
    <scope>NUCLEOTIDE SEQUENCE [LARGE SCALE GENOMIC DNA]</scope>
</reference>
<evidence type="ECO:0000259" key="1">
    <source>
        <dbReference type="Pfam" id="PF00501"/>
    </source>
</evidence>
<dbReference type="Gene3D" id="3.40.50.12780">
    <property type="entry name" value="N-terminal domain of ligase-like"/>
    <property type="match status" value="1"/>
</dbReference>
<evidence type="ECO:0000259" key="2">
    <source>
        <dbReference type="Pfam" id="PF13193"/>
    </source>
</evidence>
<protein>
    <submittedName>
        <fullName evidence="3">Long-chain-fatty-acid-CoA ligase</fullName>
        <ecNumber evidence="3">2.3.1.86</ecNumber>
    </submittedName>
</protein>
<keyword evidence="4" id="KW-1185">Reference proteome</keyword>
<dbReference type="PANTHER" id="PTHR24096">
    <property type="entry name" value="LONG-CHAIN-FATTY-ACID--COA LIGASE"/>
    <property type="match status" value="1"/>
</dbReference>
<dbReference type="PROSITE" id="PS00455">
    <property type="entry name" value="AMP_BINDING"/>
    <property type="match status" value="1"/>
</dbReference>
<feature type="domain" description="AMP-binding enzyme C-terminal" evidence="2">
    <location>
        <begin position="421"/>
        <end position="499"/>
    </location>
</feature>
<dbReference type="InterPro" id="IPR045851">
    <property type="entry name" value="AMP-bd_C_sf"/>
</dbReference>
<keyword evidence="3" id="KW-0436">Ligase</keyword>
<dbReference type="EMBL" id="FLUV01001438">
    <property type="protein sequence ID" value="SBW23013.1"/>
    <property type="molecule type" value="Genomic_DNA"/>
</dbReference>
<dbReference type="PANTHER" id="PTHR24096:SF323">
    <property type="entry name" value="BLR3536 PROTEIN"/>
    <property type="match status" value="1"/>
</dbReference>
<dbReference type="GO" id="GO:0016405">
    <property type="term" value="F:CoA-ligase activity"/>
    <property type="evidence" value="ECO:0007669"/>
    <property type="project" value="TreeGrafter"/>
</dbReference>
<dbReference type="GO" id="GO:0004321">
    <property type="term" value="F:fatty-acyl-CoA synthase activity"/>
    <property type="evidence" value="ECO:0007669"/>
    <property type="project" value="UniProtKB-EC"/>
</dbReference>
<dbReference type="Pfam" id="PF13193">
    <property type="entry name" value="AMP-binding_C"/>
    <property type="match status" value="1"/>
</dbReference>
<dbReference type="InterPro" id="IPR042099">
    <property type="entry name" value="ANL_N_sf"/>
</dbReference>
<evidence type="ECO:0000313" key="3">
    <source>
        <dbReference type="EMBL" id="SBW23013.1"/>
    </source>
</evidence>
<gene>
    <name evidence="3" type="ORF">FDG2_3436</name>
</gene>
<feature type="domain" description="AMP-dependent synthetase/ligase" evidence="1">
    <location>
        <begin position="5"/>
        <end position="359"/>
    </location>
</feature>